<dbReference type="PANTHER" id="PTHR33406:SF6">
    <property type="entry name" value="MEMBRANE PROTEIN YDGH-RELATED"/>
    <property type="match status" value="1"/>
</dbReference>
<dbReference type="SUPFAM" id="SSF82866">
    <property type="entry name" value="Multidrug efflux transporter AcrB transmembrane domain"/>
    <property type="match status" value="1"/>
</dbReference>
<sequence length="214" mass="23561">MGVGFAYLFVSPLLGFMASQDWIVVDAQSISIMTVLLFGAGTDYCLFLVSRYRDELQLEPNKYRALQLAIANSGGAIMMSALTTMIGLFTLSLAQYASYDRFAVPFSLGILMTAVAVMTLLPAILAMLGRTAFFPFIPKTEQMAKQLEEKKGKPVRRSIGRTRFSKMAGRIVTEKPWHLIIVCFIFLGGISSSCAQHFLYVSSTGFLSGRHAIT</sequence>
<dbReference type="eggNOG" id="COG2409">
    <property type="taxonomic scope" value="Bacteria"/>
</dbReference>
<evidence type="ECO:0000259" key="8">
    <source>
        <dbReference type="PROSITE" id="PS50156"/>
    </source>
</evidence>
<dbReference type="PROSITE" id="PS50156">
    <property type="entry name" value="SSD"/>
    <property type="match status" value="1"/>
</dbReference>
<dbReference type="GO" id="GO:0005886">
    <property type="term" value="C:plasma membrane"/>
    <property type="evidence" value="ECO:0007669"/>
    <property type="project" value="UniProtKB-SubCell"/>
</dbReference>
<name>W4VQ16_9BACI</name>
<dbReference type="InterPro" id="IPR000731">
    <property type="entry name" value="SSD"/>
</dbReference>
<evidence type="ECO:0000313" key="9">
    <source>
        <dbReference type="EMBL" id="GAE95276.1"/>
    </source>
</evidence>
<evidence type="ECO:0000256" key="5">
    <source>
        <dbReference type="ARBA" id="ARBA00022989"/>
    </source>
</evidence>
<comment type="similarity">
    <text evidence="2">Belongs to the resistance-nodulation-cell division (RND) (TC 2.A.6) family. MmpL subfamily.</text>
</comment>
<comment type="subcellular location">
    <subcellularLocation>
        <location evidence="1">Cell membrane</location>
        <topology evidence="1">Multi-pass membrane protein</topology>
    </subcellularLocation>
</comment>
<dbReference type="AlphaFoldDB" id="W4VQ16"/>
<reference evidence="9 10" key="1">
    <citation type="journal article" date="2014" name="Genome Announc.">
        <title>Draft Genome Sequence of the Boron-Tolerant and Moderately Halotolerant Bacterium Gracilibacillus boraciitolerans JCM 21714T.</title>
        <authorList>
            <person name="Ahmed I."/>
            <person name="Oshima K."/>
            <person name="Suda W."/>
            <person name="Kitamura K."/>
            <person name="Iida T."/>
            <person name="Ohmori Y."/>
            <person name="Fujiwara T."/>
            <person name="Hattori M."/>
            <person name="Ohkuma M."/>
        </authorList>
    </citation>
    <scope>NUCLEOTIDE SEQUENCE [LARGE SCALE GENOMIC DNA]</scope>
    <source>
        <strain evidence="9 10">JCM 21714</strain>
    </source>
</reference>
<feature type="transmembrane region" description="Helical" evidence="7">
    <location>
        <begin position="106"/>
        <end position="129"/>
    </location>
</feature>
<keyword evidence="4 7" id="KW-0812">Transmembrane</keyword>
<comment type="caution">
    <text evidence="9">The sequence shown here is derived from an EMBL/GenBank/DDBJ whole genome shotgun (WGS) entry which is preliminary data.</text>
</comment>
<keyword evidence="5 7" id="KW-1133">Transmembrane helix</keyword>
<feature type="domain" description="SSD" evidence="8">
    <location>
        <begin position="1"/>
        <end position="127"/>
    </location>
</feature>
<dbReference type="Proteomes" id="UP000019102">
    <property type="component" value="Unassembled WGS sequence"/>
</dbReference>
<keyword evidence="6 7" id="KW-0472">Membrane</keyword>
<evidence type="ECO:0000256" key="4">
    <source>
        <dbReference type="ARBA" id="ARBA00022692"/>
    </source>
</evidence>
<proteinExistence type="inferred from homology"/>
<dbReference type="EMBL" id="BAVS01000047">
    <property type="protein sequence ID" value="GAE95276.1"/>
    <property type="molecule type" value="Genomic_DNA"/>
</dbReference>
<dbReference type="InterPro" id="IPR050545">
    <property type="entry name" value="Mycobact_MmpL"/>
</dbReference>
<dbReference type="PANTHER" id="PTHR33406">
    <property type="entry name" value="MEMBRANE PROTEIN MJ1562-RELATED"/>
    <property type="match status" value="1"/>
</dbReference>
<gene>
    <name evidence="9" type="ORF">JCM21714_4495</name>
</gene>
<dbReference type="Gene3D" id="1.20.1640.10">
    <property type="entry name" value="Multidrug efflux transporter AcrB transmembrane domain"/>
    <property type="match status" value="1"/>
</dbReference>
<dbReference type="STRING" id="1298598.JCM21714_4495"/>
<protein>
    <submittedName>
        <fullName evidence="9">Membrane protein</fullName>
    </submittedName>
</protein>
<evidence type="ECO:0000256" key="7">
    <source>
        <dbReference type="SAM" id="Phobius"/>
    </source>
</evidence>
<feature type="transmembrane region" description="Helical" evidence="7">
    <location>
        <begin position="70"/>
        <end position="94"/>
    </location>
</feature>
<evidence type="ECO:0000256" key="2">
    <source>
        <dbReference type="ARBA" id="ARBA00010157"/>
    </source>
</evidence>
<evidence type="ECO:0000256" key="1">
    <source>
        <dbReference type="ARBA" id="ARBA00004651"/>
    </source>
</evidence>
<accession>W4VQ16</accession>
<evidence type="ECO:0000313" key="10">
    <source>
        <dbReference type="Proteomes" id="UP000019102"/>
    </source>
</evidence>
<feature type="transmembrane region" description="Helical" evidence="7">
    <location>
        <begin position="29"/>
        <end position="49"/>
    </location>
</feature>
<feature type="transmembrane region" description="Helical" evidence="7">
    <location>
        <begin position="177"/>
        <end position="199"/>
    </location>
</feature>
<evidence type="ECO:0000256" key="3">
    <source>
        <dbReference type="ARBA" id="ARBA00022475"/>
    </source>
</evidence>
<dbReference type="Pfam" id="PF03176">
    <property type="entry name" value="MMPL"/>
    <property type="match status" value="1"/>
</dbReference>
<dbReference type="InterPro" id="IPR004869">
    <property type="entry name" value="MMPL_dom"/>
</dbReference>
<evidence type="ECO:0000256" key="6">
    <source>
        <dbReference type="ARBA" id="ARBA00023136"/>
    </source>
</evidence>
<keyword evidence="10" id="KW-1185">Reference proteome</keyword>
<organism evidence="9 10">
    <name type="scientific">Gracilibacillus boraciitolerans JCM 21714</name>
    <dbReference type="NCBI Taxonomy" id="1298598"/>
    <lineage>
        <taxon>Bacteria</taxon>
        <taxon>Bacillati</taxon>
        <taxon>Bacillota</taxon>
        <taxon>Bacilli</taxon>
        <taxon>Bacillales</taxon>
        <taxon>Bacillaceae</taxon>
        <taxon>Gracilibacillus</taxon>
    </lineage>
</organism>
<keyword evidence="3" id="KW-1003">Cell membrane</keyword>